<evidence type="ECO:0000256" key="3">
    <source>
        <dbReference type="ARBA" id="ARBA00022676"/>
    </source>
</evidence>
<evidence type="ECO:0000313" key="9">
    <source>
        <dbReference type="Proteomes" id="UP000583929"/>
    </source>
</evidence>
<dbReference type="GO" id="GO:0000139">
    <property type="term" value="C:Golgi membrane"/>
    <property type="evidence" value="ECO:0007669"/>
    <property type="project" value="UniProtKB-SubCell"/>
</dbReference>
<dbReference type="InterPro" id="IPR004263">
    <property type="entry name" value="Exostosin"/>
</dbReference>
<dbReference type="EMBL" id="JAATIQ010000545">
    <property type="protein sequence ID" value="KAF4351838.1"/>
    <property type="molecule type" value="Genomic_DNA"/>
</dbReference>
<dbReference type="AlphaFoldDB" id="A0A7J6E0C1"/>
<gene>
    <name evidence="8" type="ORF">G4B88_009906</name>
</gene>
<sequence length="477" mass="54529">MGTSPLSISSILLLLVSPFLLFLLLFLNHNLSLNQTQLIIHSLYAPLNYSYSINNTLSTSTSSTTTPLNSTTYSHGTLGGEKIIKSKKKRRLERIEYDLGQARLAIHKAVVSKKFKSYKNESFVPRGSIYRNPYAFHQSHIEMVKRFKVWSYKEGENPIFHMGPVNNIYGIEGQFIDEIESNKSPFWARNPEEAHTFFLPFSVANIIHYVYKPRITEDDYKPDRLHRLVNDYVGVLANKYSYWNRSNGADHFMVSCHDWGPQISGGKPDLYKNFMRVLCNANTSEGFKPSRDVSLPEIKLPVGKLGPPKAGQGPNNRPILAFFAGRVHGGIRKILLKHWKDKDNDVQVHEMLTGSQNYHKLMGQSKFCLCPSGHEVASPRVVEAINAGCVPVILSQSYSLPFSDVLDWSQFSIEIPISKIPDIKKILQAVPNEQYLKLYKRVSKVKRHFVLNRPAQPFDMIHMVLHSIWLRRLDFKL</sequence>
<keyword evidence="3" id="KW-0808">Transferase</keyword>
<feature type="domain" description="Exostosin GT47" evidence="7">
    <location>
        <begin position="129"/>
        <end position="429"/>
    </location>
</feature>
<comment type="subcellular location">
    <subcellularLocation>
        <location evidence="1">Golgi apparatus membrane</location>
        <topology evidence="1">Single-pass type II membrane protein</topology>
    </subcellularLocation>
</comment>
<dbReference type="PANTHER" id="PTHR11062:SF124">
    <property type="entry name" value="XYLOGALACTURONAN BETA-1,3-XYLOSYLTRANSFERASE"/>
    <property type="match status" value="1"/>
</dbReference>
<accession>A0A7J6E0C1</accession>
<dbReference type="PANTHER" id="PTHR11062">
    <property type="entry name" value="EXOSTOSIN HEPARAN SULFATE GLYCOSYLTRANSFERASE -RELATED"/>
    <property type="match status" value="1"/>
</dbReference>
<evidence type="ECO:0000313" key="8">
    <source>
        <dbReference type="EMBL" id="KAF4351838.1"/>
    </source>
</evidence>
<keyword evidence="3" id="KW-0328">Glycosyltransferase</keyword>
<evidence type="ECO:0000256" key="4">
    <source>
        <dbReference type="ARBA" id="ARBA00022968"/>
    </source>
</evidence>
<evidence type="ECO:0000256" key="5">
    <source>
        <dbReference type="ARBA" id="ARBA00023034"/>
    </source>
</evidence>
<reference evidence="8 9" key="1">
    <citation type="journal article" date="2020" name="bioRxiv">
        <title>Sequence and annotation of 42 cannabis genomes reveals extensive copy number variation in cannabinoid synthesis and pathogen resistance genes.</title>
        <authorList>
            <person name="Mckernan K.J."/>
            <person name="Helbert Y."/>
            <person name="Kane L.T."/>
            <person name="Ebling H."/>
            <person name="Zhang L."/>
            <person name="Liu B."/>
            <person name="Eaton Z."/>
            <person name="Mclaughlin S."/>
            <person name="Kingan S."/>
            <person name="Baybayan P."/>
            <person name="Concepcion G."/>
            <person name="Jordan M."/>
            <person name="Riva A."/>
            <person name="Barbazuk W."/>
            <person name="Harkins T."/>
        </authorList>
    </citation>
    <scope>NUCLEOTIDE SEQUENCE [LARGE SCALE GENOMIC DNA]</scope>
    <source>
        <strain evidence="9">cv. Jamaican Lion 4</strain>
        <tissue evidence="8">Leaf</tissue>
    </source>
</reference>
<dbReference type="Proteomes" id="UP000583929">
    <property type="component" value="Unassembled WGS sequence"/>
</dbReference>
<evidence type="ECO:0000256" key="1">
    <source>
        <dbReference type="ARBA" id="ARBA00004323"/>
    </source>
</evidence>
<keyword evidence="4" id="KW-0735">Signal-anchor</keyword>
<comment type="caution">
    <text evidence="8">The sequence shown here is derived from an EMBL/GenBank/DDBJ whole genome shotgun (WGS) entry which is preliminary data.</text>
</comment>
<evidence type="ECO:0000256" key="6">
    <source>
        <dbReference type="SAM" id="Phobius"/>
    </source>
</evidence>
<evidence type="ECO:0000256" key="2">
    <source>
        <dbReference type="ARBA" id="ARBA00010271"/>
    </source>
</evidence>
<evidence type="ECO:0000259" key="7">
    <source>
        <dbReference type="Pfam" id="PF03016"/>
    </source>
</evidence>
<organism evidence="8 9">
    <name type="scientific">Cannabis sativa</name>
    <name type="common">Hemp</name>
    <name type="synonym">Marijuana</name>
    <dbReference type="NCBI Taxonomy" id="3483"/>
    <lineage>
        <taxon>Eukaryota</taxon>
        <taxon>Viridiplantae</taxon>
        <taxon>Streptophyta</taxon>
        <taxon>Embryophyta</taxon>
        <taxon>Tracheophyta</taxon>
        <taxon>Spermatophyta</taxon>
        <taxon>Magnoliopsida</taxon>
        <taxon>eudicotyledons</taxon>
        <taxon>Gunneridae</taxon>
        <taxon>Pentapetalae</taxon>
        <taxon>rosids</taxon>
        <taxon>fabids</taxon>
        <taxon>Rosales</taxon>
        <taxon>Cannabaceae</taxon>
        <taxon>Cannabis</taxon>
    </lineage>
</organism>
<keyword evidence="6" id="KW-1133">Transmembrane helix</keyword>
<keyword evidence="6" id="KW-0472">Membrane</keyword>
<keyword evidence="6" id="KW-0812">Transmembrane</keyword>
<protein>
    <recommendedName>
        <fullName evidence="7">Exostosin GT47 domain-containing protein</fullName>
    </recommendedName>
</protein>
<dbReference type="Pfam" id="PF03016">
    <property type="entry name" value="Exostosin_GT47"/>
    <property type="match status" value="1"/>
</dbReference>
<keyword evidence="5" id="KW-0333">Golgi apparatus</keyword>
<name>A0A7J6E0C1_CANSA</name>
<comment type="similarity">
    <text evidence="2">Belongs to the glycosyltransferase 47 family.</text>
</comment>
<dbReference type="GO" id="GO:0016757">
    <property type="term" value="F:glycosyltransferase activity"/>
    <property type="evidence" value="ECO:0007669"/>
    <property type="project" value="UniProtKB-KW"/>
</dbReference>
<keyword evidence="9" id="KW-1185">Reference proteome</keyword>
<proteinExistence type="inferred from homology"/>
<dbReference type="InterPro" id="IPR040911">
    <property type="entry name" value="Exostosin_GT47"/>
</dbReference>
<feature type="transmembrane region" description="Helical" evidence="6">
    <location>
        <begin position="6"/>
        <end position="27"/>
    </location>
</feature>